<name>A0A137REV3_9FLAO</name>
<reference evidence="3" key="1">
    <citation type="submission" date="2014-10" db="EMBL/GenBank/DDBJ databases">
        <title>Genome sequencing of Vitellibacter sp. D-24.</title>
        <authorList>
            <person name="Thevarajoo S."/>
            <person name="Selvaratnam C."/>
            <person name="Goh K.M."/>
            <person name="Chong C.S."/>
        </authorList>
    </citation>
    <scope>NUCLEOTIDE SEQUENCE [LARGE SCALE GENOMIC DNA]</scope>
    <source>
        <strain evidence="3">D-24</strain>
    </source>
</reference>
<proteinExistence type="predicted"/>
<organism evidence="2 3">
    <name type="scientific">Aequorivita aquimaris</name>
    <dbReference type="NCBI Taxonomy" id="1548749"/>
    <lineage>
        <taxon>Bacteria</taxon>
        <taxon>Pseudomonadati</taxon>
        <taxon>Bacteroidota</taxon>
        <taxon>Flavobacteriia</taxon>
        <taxon>Flavobacteriales</taxon>
        <taxon>Flavobacteriaceae</taxon>
        <taxon>Aequorivita</taxon>
    </lineage>
</organism>
<dbReference type="OrthoDB" id="1376579at2"/>
<protein>
    <submittedName>
        <fullName evidence="2">Uncharacterized protein</fullName>
    </submittedName>
</protein>
<evidence type="ECO:0000313" key="2">
    <source>
        <dbReference type="EMBL" id="KXN98024.1"/>
    </source>
</evidence>
<dbReference type="AlphaFoldDB" id="A0A137REV3"/>
<keyword evidence="1" id="KW-0472">Membrane</keyword>
<sequence length="66" mass="7091">MIFLEVGDLTGLVVIILAIMFLPAIILFIIGVVLLANQKKKAGKILMILGVVYLLISLGICGSMMM</sequence>
<feature type="transmembrane region" description="Helical" evidence="1">
    <location>
        <begin position="12"/>
        <end position="36"/>
    </location>
</feature>
<reference evidence="2 3" key="2">
    <citation type="journal article" date="2016" name="Int. J. Syst. Evol. Microbiol.">
        <title>Vitellibacter aquimaris sp. nov., a marine bacterium isolated from seawater.</title>
        <authorList>
            <person name="Thevarajoo S."/>
            <person name="Selvaratnam C."/>
            <person name="Goh K.M."/>
            <person name="Hong K.W."/>
            <person name="Chan X.Y."/>
            <person name="Chan K.G."/>
            <person name="Chong C.S."/>
        </authorList>
    </citation>
    <scope>NUCLEOTIDE SEQUENCE [LARGE SCALE GENOMIC DNA]</scope>
    <source>
        <strain evidence="2 3">D-24</strain>
    </source>
</reference>
<dbReference type="Proteomes" id="UP000070138">
    <property type="component" value="Unassembled WGS sequence"/>
</dbReference>
<comment type="caution">
    <text evidence="2">The sequence shown here is derived from an EMBL/GenBank/DDBJ whole genome shotgun (WGS) entry which is preliminary data.</text>
</comment>
<evidence type="ECO:0000313" key="3">
    <source>
        <dbReference type="Proteomes" id="UP000070138"/>
    </source>
</evidence>
<dbReference type="RefSeq" id="WP_062623050.1">
    <property type="nucleotide sequence ID" value="NZ_JRWG01000012.1"/>
</dbReference>
<keyword evidence="3" id="KW-1185">Reference proteome</keyword>
<keyword evidence="1" id="KW-1133">Transmembrane helix</keyword>
<dbReference type="EMBL" id="JRWG01000012">
    <property type="protein sequence ID" value="KXN98024.1"/>
    <property type="molecule type" value="Genomic_DNA"/>
</dbReference>
<gene>
    <name evidence="2" type="ORF">LS48_13635</name>
</gene>
<accession>A0A137REV3</accession>
<evidence type="ECO:0000256" key="1">
    <source>
        <dbReference type="SAM" id="Phobius"/>
    </source>
</evidence>
<keyword evidence="1" id="KW-0812">Transmembrane</keyword>
<feature type="transmembrane region" description="Helical" evidence="1">
    <location>
        <begin position="45"/>
        <end position="65"/>
    </location>
</feature>